<sequence length="430" mass="47709">MSSGTDIMTHWPVNLRPDPSRTVIRPFDVSDPQGFEQAESRPRRIADRVRAMDDQTLREELARVMDSLSERHHNVEHVVTRRFEEMRDIAGCVGVDTDRGRLIGAYFSEEYSFESAALFNPSIIALEDQDGAPEGGLRFALSLRGIGEGHLSSVTFRIGSWDPKAGFAIEAPSSHAIAPMIEKGLSHEDGSYTRIICEGSNDPTESVLFPVTPSQARGIEDLRMTRFVEEDGRVRALGTYTAFSGSAARSELLEAQDFRSFDLHAMTGDAAAGKGMALFPRKIDGKFAMLGRQDNESLWYLTSDELTHWSGGEKIFEPELFWEFVQVGNCGSPIEIDEGWLVITHGVGSVRNYCIGACLLDRDDPRKVLKRMQLPLVHPSPKERDGYVPNVVYSCGALVHDRVLLLPYGVADNFVSFASVHVDDLLAAMK</sequence>
<evidence type="ECO:0000313" key="4">
    <source>
        <dbReference type="EMBL" id="MDO6415844.1"/>
    </source>
</evidence>
<keyword evidence="4" id="KW-0378">Hydrolase</keyword>
<dbReference type="InterPro" id="IPR007184">
    <property type="entry name" value="Mannoside_phosphorylase"/>
</dbReference>
<dbReference type="EMBL" id="JAUOTP010000007">
    <property type="protein sequence ID" value="MDO6415844.1"/>
    <property type="molecule type" value="Genomic_DNA"/>
</dbReference>
<comment type="similarity">
    <text evidence="3">Belongs to the glycosyl hydrolase 130 family.</text>
</comment>
<proteinExistence type="inferred from homology"/>
<comment type="caution">
    <text evidence="4">The sequence shown here is derived from an EMBL/GenBank/DDBJ whole genome shotgun (WGS) entry which is preliminary data.</text>
</comment>
<keyword evidence="1" id="KW-0328">Glycosyltransferase</keyword>
<evidence type="ECO:0000313" key="5">
    <source>
        <dbReference type="Proteomes" id="UP001169764"/>
    </source>
</evidence>
<reference evidence="4" key="1">
    <citation type="submission" date="2023-07" db="EMBL/GenBank/DDBJ databases">
        <authorList>
            <person name="Kim M."/>
        </authorList>
    </citation>
    <scope>NUCLEOTIDE SEQUENCE</scope>
    <source>
        <strain evidence="4">BIUV-7</strain>
    </source>
</reference>
<accession>A0ABT8YDW8</accession>
<dbReference type="Pfam" id="PF04041">
    <property type="entry name" value="Glyco_hydro_130"/>
    <property type="match status" value="1"/>
</dbReference>
<dbReference type="PANTHER" id="PTHR34106">
    <property type="entry name" value="GLYCOSIDASE"/>
    <property type="match status" value="1"/>
</dbReference>
<keyword evidence="2" id="KW-0808">Transferase</keyword>
<keyword evidence="5" id="KW-1185">Reference proteome</keyword>
<evidence type="ECO:0000256" key="2">
    <source>
        <dbReference type="ARBA" id="ARBA00022679"/>
    </source>
</evidence>
<dbReference type="PANTHER" id="PTHR34106:SF4">
    <property type="entry name" value="BLL5143 PROTEIN"/>
    <property type="match status" value="1"/>
</dbReference>
<dbReference type="CDD" id="cd18613">
    <property type="entry name" value="GH130"/>
    <property type="match status" value="1"/>
</dbReference>
<evidence type="ECO:0000256" key="3">
    <source>
        <dbReference type="ARBA" id="ARBA00024356"/>
    </source>
</evidence>
<dbReference type="InterPro" id="IPR023296">
    <property type="entry name" value="Glyco_hydro_beta-prop_sf"/>
</dbReference>
<dbReference type="GO" id="GO:0016787">
    <property type="term" value="F:hydrolase activity"/>
    <property type="evidence" value="ECO:0007669"/>
    <property type="project" value="UniProtKB-KW"/>
</dbReference>
<name>A0ABT8YDW8_9SPHN</name>
<protein>
    <submittedName>
        <fullName evidence="4">Glycoside hydrolase family 130 protein</fullName>
    </submittedName>
</protein>
<dbReference type="RefSeq" id="WP_303544388.1">
    <property type="nucleotide sequence ID" value="NZ_JAUOTP010000007.1"/>
</dbReference>
<organism evidence="4 5">
    <name type="scientific">Sphingomonas natans</name>
    <dbReference type="NCBI Taxonomy" id="3063330"/>
    <lineage>
        <taxon>Bacteria</taxon>
        <taxon>Pseudomonadati</taxon>
        <taxon>Pseudomonadota</taxon>
        <taxon>Alphaproteobacteria</taxon>
        <taxon>Sphingomonadales</taxon>
        <taxon>Sphingomonadaceae</taxon>
        <taxon>Sphingomonas</taxon>
    </lineage>
</organism>
<evidence type="ECO:0000256" key="1">
    <source>
        <dbReference type="ARBA" id="ARBA00022676"/>
    </source>
</evidence>
<gene>
    <name evidence="4" type="ORF">Q4F19_15745</name>
</gene>
<dbReference type="Proteomes" id="UP001169764">
    <property type="component" value="Unassembled WGS sequence"/>
</dbReference>
<dbReference type="SUPFAM" id="SSF75005">
    <property type="entry name" value="Arabinanase/levansucrase/invertase"/>
    <property type="match status" value="1"/>
</dbReference>
<dbReference type="Gene3D" id="2.115.10.20">
    <property type="entry name" value="Glycosyl hydrolase domain, family 43"/>
    <property type="match status" value="1"/>
</dbReference>